<evidence type="ECO:0000256" key="1">
    <source>
        <dbReference type="SAM" id="Phobius"/>
    </source>
</evidence>
<reference evidence="2 3" key="1">
    <citation type="submission" date="2023-05" db="EMBL/GenBank/DDBJ databases">
        <title>Corynebacterium suedekumii sp. nov. and Corynebacterium breve sp. nov. isolated from raw cow's milk.</title>
        <authorList>
            <person name="Baer M.K."/>
            <person name="Mehl L."/>
            <person name="Hellmuth R."/>
            <person name="Marke G."/>
            <person name="Lipski A."/>
        </authorList>
    </citation>
    <scope>NUCLEOTIDE SEQUENCE [LARGE SCALE GENOMIC DNA]</scope>
    <source>
        <strain evidence="2 3">LM112</strain>
    </source>
</reference>
<organism evidence="2 3">
    <name type="scientific">Corynebacterium suedekumii</name>
    <dbReference type="NCBI Taxonomy" id="3049801"/>
    <lineage>
        <taxon>Bacteria</taxon>
        <taxon>Bacillati</taxon>
        <taxon>Actinomycetota</taxon>
        <taxon>Actinomycetes</taxon>
        <taxon>Mycobacteriales</taxon>
        <taxon>Corynebacteriaceae</taxon>
        <taxon>Corynebacterium</taxon>
    </lineage>
</organism>
<name>A0ABY8VIJ2_9CORY</name>
<keyword evidence="1" id="KW-1133">Transmembrane helix</keyword>
<feature type="transmembrane region" description="Helical" evidence="1">
    <location>
        <begin position="71"/>
        <end position="90"/>
    </location>
</feature>
<gene>
    <name evidence="2" type="ORF">QP029_09580</name>
</gene>
<evidence type="ECO:0000313" key="2">
    <source>
        <dbReference type="EMBL" id="WIM69496.1"/>
    </source>
</evidence>
<accession>A0ABY8VIJ2</accession>
<keyword evidence="1" id="KW-0472">Membrane</keyword>
<keyword evidence="3" id="KW-1185">Reference proteome</keyword>
<protein>
    <submittedName>
        <fullName evidence="2">Uncharacterized protein</fullName>
    </submittedName>
</protein>
<feature type="transmembrane region" description="Helical" evidence="1">
    <location>
        <begin position="127"/>
        <end position="145"/>
    </location>
</feature>
<dbReference type="Proteomes" id="UP001238805">
    <property type="component" value="Chromosome"/>
</dbReference>
<feature type="transmembrane region" description="Helical" evidence="1">
    <location>
        <begin position="102"/>
        <end position="121"/>
    </location>
</feature>
<proteinExistence type="predicted"/>
<dbReference type="RefSeq" id="WP_284874090.1">
    <property type="nucleotide sequence ID" value="NZ_CP126970.1"/>
</dbReference>
<dbReference type="EMBL" id="CP126970">
    <property type="protein sequence ID" value="WIM69496.1"/>
    <property type="molecule type" value="Genomic_DNA"/>
</dbReference>
<keyword evidence="1" id="KW-0812">Transmembrane</keyword>
<feature type="transmembrane region" description="Helical" evidence="1">
    <location>
        <begin position="39"/>
        <end position="59"/>
    </location>
</feature>
<evidence type="ECO:0000313" key="3">
    <source>
        <dbReference type="Proteomes" id="UP001238805"/>
    </source>
</evidence>
<sequence length="165" mass="17821">MSDAPAGVDINTHDWNRHVPPGRKRAPFFRYIRINLPRLTKAVILAVMALLAFCAGVVALSDHLPFVGGDIALWLVVALAGIFLVAGLVTRARIWDFGMVPALGALIAYLGGLFGTAPYVWNGASVHLAAAWNTMMLCGLAYLIIRWALAYGILVAYPDDQGFVD</sequence>